<keyword evidence="2" id="KW-1185">Reference proteome</keyword>
<accession>A0A7D4Q1K2</accession>
<reference evidence="1 2" key="1">
    <citation type="submission" date="2020-05" db="EMBL/GenBank/DDBJ databases">
        <title>Mucilaginibacter mali sp. nov.</title>
        <authorList>
            <person name="Kim H.S."/>
            <person name="Lee K.C."/>
            <person name="Suh M.K."/>
            <person name="Kim J.-S."/>
            <person name="Han K.-I."/>
            <person name="Eom M.K."/>
            <person name="Shin Y.K."/>
            <person name="Lee J.-S."/>
        </authorList>
    </citation>
    <scope>NUCLEOTIDE SEQUENCE [LARGE SCALE GENOMIC DNA]</scope>
    <source>
        <strain evidence="1 2">G2-14</strain>
    </source>
</reference>
<dbReference type="InterPro" id="IPR026341">
    <property type="entry name" value="T9SS_type_B"/>
</dbReference>
<dbReference type="Gene3D" id="2.60.40.10">
    <property type="entry name" value="Immunoglobulins"/>
    <property type="match status" value="1"/>
</dbReference>
<organism evidence="1 2">
    <name type="scientific">Mucilaginibacter mali</name>
    <dbReference type="NCBI Taxonomy" id="2740462"/>
    <lineage>
        <taxon>Bacteria</taxon>
        <taxon>Pseudomonadati</taxon>
        <taxon>Bacteroidota</taxon>
        <taxon>Sphingobacteriia</taxon>
        <taxon>Sphingobacteriales</taxon>
        <taxon>Sphingobacteriaceae</taxon>
        <taxon>Mucilaginibacter</taxon>
    </lineage>
</organism>
<sequence>MFFIAGRCYAQEIVITPTSYPVAGGSETFSGRLFYTMPPEIDTCMKVIPVIINGNYYIDSLVITGSCVKYTGDKLLILSRGTFNFEIYWRGRLDVKKTIEVGPRPAPVISSIIALPNFGCEGETVTYMADVPAAHDKALYQWQINGANAGVNSAAYTGILKSGDKLKLKVTNFDLCTTSADSMTVTVPVLKPSALHTVTVSASENPLCGAHPVTYTASSSRSSPGMVYQWQLNGQDAGDNKSTYTLNNPHDGDRVSCTIGDLSNCVLPVSSPLLIVSVSEVPTVKFAGNLTTNYGGQLQLQPVINGNISKFMWTPAIGLSDATIANPMASPPVSTKYKLTVFNNDGCTAEADILVKVTIMVPNTFTPNGDGVNDTWKIPQLIYYPDCKLKVYNRTGGLVFQSAGYAKSWDGTSNGHPLPAGAYYYVIEVDKTIVSGYITIIR</sequence>
<proteinExistence type="predicted"/>
<dbReference type="RefSeq" id="WP_173413685.1">
    <property type="nucleotide sequence ID" value="NZ_CP054139.1"/>
</dbReference>
<protein>
    <submittedName>
        <fullName evidence="1">Gliding motility-associated C-terminal domain-containing protein</fullName>
    </submittedName>
</protein>
<dbReference type="Proteomes" id="UP000505355">
    <property type="component" value="Chromosome"/>
</dbReference>
<dbReference type="AlphaFoldDB" id="A0A7D4Q1K2"/>
<evidence type="ECO:0000313" key="2">
    <source>
        <dbReference type="Proteomes" id="UP000505355"/>
    </source>
</evidence>
<dbReference type="KEGG" id="mmab:HQ865_04200"/>
<name>A0A7D4Q1K2_9SPHI</name>
<dbReference type="InterPro" id="IPR013783">
    <property type="entry name" value="Ig-like_fold"/>
</dbReference>
<dbReference type="EMBL" id="CP054139">
    <property type="protein sequence ID" value="QKJ28987.1"/>
    <property type="molecule type" value="Genomic_DNA"/>
</dbReference>
<dbReference type="NCBIfam" id="TIGR04131">
    <property type="entry name" value="Bac_Flav_CTERM"/>
    <property type="match status" value="1"/>
</dbReference>
<gene>
    <name evidence="1" type="ORF">HQ865_04200</name>
</gene>
<dbReference type="Pfam" id="PF13585">
    <property type="entry name" value="CHU_C"/>
    <property type="match status" value="1"/>
</dbReference>
<evidence type="ECO:0000313" key="1">
    <source>
        <dbReference type="EMBL" id="QKJ28987.1"/>
    </source>
</evidence>